<dbReference type="GO" id="GO:0008218">
    <property type="term" value="P:bioluminescence"/>
    <property type="evidence" value="ECO:0007669"/>
    <property type="project" value="InterPro"/>
</dbReference>
<dbReference type="EMBL" id="QSEE01000002">
    <property type="protein sequence ID" value="RGZ50913.1"/>
    <property type="molecule type" value="Genomic_DNA"/>
</dbReference>
<dbReference type="InterPro" id="IPR008670">
    <property type="entry name" value="CoA_reduct_LuxC"/>
</dbReference>
<evidence type="ECO:0000313" key="7">
    <source>
        <dbReference type="Proteomes" id="UP000095788"/>
    </source>
</evidence>
<name>A0A174NB84_BACUN</name>
<evidence type="ECO:0000313" key="2">
    <source>
        <dbReference type="EMBL" id="CUP45863.1"/>
    </source>
</evidence>
<dbReference type="GO" id="GO:0003995">
    <property type="term" value="F:acyl-CoA dehydrogenase activity"/>
    <property type="evidence" value="ECO:0007669"/>
    <property type="project" value="InterPro"/>
</dbReference>
<sequence>MSYDISDVNVLFPAKIDWQEFEKYQPWEPFADEVLEFLSVMSASLLKDRESRLYPDVVTFAFFCRKGNLKKLKEQYTDDKLRLGRGIVFHIGPSNVPINFAYSLVSGMLAGNYNVVRCSSKEFPQVDMVVKHLAVTAEAVPEVGKRIAVVRYGHESQANDYFSSICQARVIWGGDETIYRLKQSKAPARSIDVTFADRYSFAAINADKLVSEQNMERLAENFYNDTYLFDQNACSAPHLVVWLGSKENMAKGKELFWKAEYDMVQKKNYNFQSVMAVDKLTDFYRQSQAMEICYTETKDNELVRVQLSDELPSNIDDYRSKCGYFTEYDAKSLDEIAHIVKYKYQTMACYGISAEDIREFVLKNHLIGIDRFVPFGDTTAFSLTWDGYNLIQILSREVTI</sequence>
<evidence type="ECO:0000313" key="10">
    <source>
        <dbReference type="Proteomes" id="UP000442334"/>
    </source>
</evidence>
<dbReference type="Proteomes" id="UP000284514">
    <property type="component" value="Unassembled WGS sequence"/>
</dbReference>
<dbReference type="RefSeq" id="WP_057281220.1">
    <property type="nucleotide sequence ID" value="NZ_CP072220.1"/>
</dbReference>
<dbReference type="Pfam" id="PF05893">
    <property type="entry name" value="LuxC"/>
    <property type="match status" value="1"/>
</dbReference>
<accession>A0A174NB84</accession>
<gene>
    <name evidence="6" type="ORF">DW831_06640</name>
    <name evidence="5" type="ORF">DW988_03655</name>
    <name evidence="2" type="ORF">ERS852554_00808</name>
    <name evidence="3" type="ORF">GAQ34_16010</name>
    <name evidence="4" type="ORF">GAQ44_01860</name>
</gene>
<dbReference type="Proteomes" id="UP000283684">
    <property type="component" value="Unassembled WGS sequence"/>
</dbReference>
<evidence type="ECO:0000256" key="1">
    <source>
        <dbReference type="ARBA" id="ARBA00022857"/>
    </source>
</evidence>
<dbReference type="Proteomes" id="UP000442334">
    <property type="component" value="Unassembled WGS sequence"/>
</dbReference>
<evidence type="ECO:0000313" key="8">
    <source>
        <dbReference type="Proteomes" id="UP000283684"/>
    </source>
</evidence>
<dbReference type="EMBL" id="QSIF01000007">
    <property type="protein sequence ID" value="RHC74827.1"/>
    <property type="molecule type" value="Genomic_DNA"/>
</dbReference>
<evidence type="ECO:0000313" key="9">
    <source>
        <dbReference type="Proteomes" id="UP000284514"/>
    </source>
</evidence>
<evidence type="ECO:0000313" key="3">
    <source>
        <dbReference type="EMBL" id="KAB4183295.1"/>
    </source>
</evidence>
<evidence type="ECO:0000313" key="5">
    <source>
        <dbReference type="EMBL" id="RGZ50913.1"/>
    </source>
</evidence>
<reference evidence="8 9" key="2">
    <citation type="submission" date="2018-08" db="EMBL/GenBank/DDBJ databases">
        <title>A genome reference for cultivated species of the human gut microbiota.</title>
        <authorList>
            <person name="Zou Y."/>
            <person name="Xue W."/>
            <person name="Luo G."/>
        </authorList>
    </citation>
    <scope>NUCLEOTIDE SEQUENCE [LARGE SCALE GENOMIC DNA]</scope>
    <source>
        <strain evidence="6 9">AM34-25</strain>
        <strain evidence="5 8">AM50-4</strain>
    </source>
</reference>
<organism evidence="2 7">
    <name type="scientific">Bacteroides uniformis</name>
    <dbReference type="NCBI Taxonomy" id="820"/>
    <lineage>
        <taxon>Bacteria</taxon>
        <taxon>Pseudomonadati</taxon>
        <taxon>Bacteroidota</taxon>
        <taxon>Bacteroidia</taxon>
        <taxon>Bacteroidales</taxon>
        <taxon>Bacteroidaceae</taxon>
        <taxon>Bacteroides</taxon>
    </lineage>
</organism>
<evidence type="ECO:0000313" key="4">
    <source>
        <dbReference type="EMBL" id="KAB4188036.1"/>
    </source>
</evidence>
<dbReference type="Proteomes" id="UP000095788">
    <property type="component" value="Unassembled WGS sequence"/>
</dbReference>
<dbReference type="EMBL" id="CZBF01000001">
    <property type="protein sequence ID" value="CUP45863.1"/>
    <property type="molecule type" value="Genomic_DNA"/>
</dbReference>
<dbReference type="AlphaFoldDB" id="A0A174NB84"/>
<keyword evidence="1" id="KW-0521">NADP</keyword>
<protein>
    <submittedName>
        <fullName evidence="2 3">Acyl-CoA reductase</fullName>
    </submittedName>
</protein>
<dbReference type="EMBL" id="WCTY01000002">
    <property type="protein sequence ID" value="KAB4188036.1"/>
    <property type="molecule type" value="Genomic_DNA"/>
</dbReference>
<evidence type="ECO:0000313" key="6">
    <source>
        <dbReference type="EMBL" id="RHC74827.1"/>
    </source>
</evidence>
<reference evidence="10 11" key="3">
    <citation type="journal article" date="2019" name="Nat. Med.">
        <title>A library of human gut bacterial isolates paired with longitudinal multiomics data enables mechanistic microbiome research.</title>
        <authorList>
            <person name="Poyet M."/>
            <person name="Groussin M."/>
            <person name="Gibbons S.M."/>
            <person name="Avila-Pacheco J."/>
            <person name="Jiang X."/>
            <person name="Kearney S.M."/>
            <person name="Perrotta A.R."/>
            <person name="Berdy B."/>
            <person name="Zhao S."/>
            <person name="Lieberman T.D."/>
            <person name="Swanson P.K."/>
            <person name="Smith M."/>
            <person name="Roesemann S."/>
            <person name="Alexander J.E."/>
            <person name="Rich S.A."/>
            <person name="Livny J."/>
            <person name="Vlamakis H."/>
            <person name="Clish C."/>
            <person name="Bullock K."/>
            <person name="Deik A."/>
            <person name="Scott J."/>
            <person name="Pierce K.A."/>
            <person name="Xavier R.J."/>
            <person name="Alm E.J."/>
        </authorList>
    </citation>
    <scope>NUCLEOTIDE SEQUENCE [LARGE SCALE GENOMIC DNA]</scope>
    <source>
        <strain evidence="4 11">BIOML-A19</strain>
        <strain evidence="3 10">BIOML-A21</strain>
    </source>
</reference>
<dbReference type="EMBL" id="WCUA01000020">
    <property type="protein sequence ID" value="KAB4183295.1"/>
    <property type="molecule type" value="Genomic_DNA"/>
</dbReference>
<evidence type="ECO:0000313" key="11">
    <source>
        <dbReference type="Proteomes" id="UP000487221"/>
    </source>
</evidence>
<proteinExistence type="predicted"/>
<dbReference type="Proteomes" id="UP000487221">
    <property type="component" value="Unassembled WGS sequence"/>
</dbReference>
<reference evidence="2 7" key="1">
    <citation type="submission" date="2015-09" db="EMBL/GenBank/DDBJ databases">
        <authorList>
            <consortium name="Pathogen Informatics"/>
        </authorList>
    </citation>
    <scope>NUCLEOTIDE SEQUENCE [LARGE SCALE GENOMIC DNA]</scope>
    <source>
        <strain evidence="2 7">2789STDY5834942</strain>
    </source>
</reference>